<dbReference type="PRINTS" id="PR00326">
    <property type="entry name" value="GTP1OBG"/>
</dbReference>
<dbReference type="PANTHER" id="PTHR10229:SF0">
    <property type="entry name" value="GTP-BINDING PROTEIN 6-RELATED"/>
    <property type="match status" value="1"/>
</dbReference>
<proteinExistence type="inferred from homology"/>
<dbReference type="PANTHER" id="PTHR10229">
    <property type="entry name" value="GTP-BINDING PROTEIN HFLX"/>
    <property type="match status" value="1"/>
</dbReference>
<gene>
    <name evidence="5 10" type="primary">hflX</name>
    <name evidence="10" type="ORF">GTZ93_39040</name>
</gene>
<dbReference type="GO" id="GO:0003924">
    <property type="term" value="F:GTPase activity"/>
    <property type="evidence" value="ECO:0007669"/>
    <property type="project" value="UniProtKB-UniRule"/>
</dbReference>
<feature type="binding site" evidence="6">
    <location>
        <begin position="276"/>
        <end position="283"/>
    </location>
    <ligand>
        <name>GTP</name>
        <dbReference type="ChEBI" id="CHEBI:37565"/>
    </ligand>
</feature>
<evidence type="ECO:0000256" key="8">
    <source>
        <dbReference type="SAM" id="MobiDB-lite"/>
    </source>
</evidence>
<dbReference type="Gene3D" id="3.40.50.300">
    <property type="entry name" value="P-loop containing nucleotide triphosphate hydrolases"/>
    <property type="match status" value="1"/>
</dbReference>
<dbReference type="Pfam" id="PF01926">
    <property type="entry name" value="MMR_HSR1"/>
    <property type="match status" value="1"/>
</dbReference>
<dbReference type="SUPFAM" id="SSF52540">
    <property type="entry name" value="P-loop containing nucleoside triphosphate hydrolases"/>
    <property type="match status" value="1"/>
</dbReference>
<keyword evidence="5" id="KW-0963">Cytoplasm</keyword>
<feature type="compositionally biased region" description="Low complexity" evidence="8">
    <location>
        <begin position="107"/>
        <end position="116"/>
    </location>
</feature>
<keyword evidence="1 7" id="KW-0479">Metal-binding</keyword>
<dbReference type="InterPro" id="IPR006073">
    <property type="entry name" value="GTP-bd"/>
</dbReference>
<keyword evidence="2 5" id="KW-0547">Nucleotide-binding</keyword>
<comment type="function">
    <text evidence="5">GTPase that associates with the 50S ribosomal subunit and may have a role during protein synthesis or ribosome biogenesis.</text>
</comment>
<sequence length="489" mass="53155">MAKTLPERPRAVLVGVQLPGVTDEAHAADLAELKRLVHTLGFDAVATVSQRRQRLATGTVLGSGKLKELSELTGGSGVIPSGAQGKTSKAREKWEAEADAEPEDPDAPVAPGDADPNGSGAEPPDEDDDAFPDTDAESDADAEATAVEPGPRPTVVVVDHELSPGQLRNLERATGVQVLDRAGVIVDIFHRHAKSHEARMQVEIARLNYLAPRLRESSGGSERQQGRGSGDSAVELDRRKIRDRLAELREGLAAIQKDQDHRRYARRDQLRVALVGYTNAGKSSLMRALTGSTVLVADQLFATLDTTVRAMQPETRPRILVSDTVGFIQKLPHDLVASFRSTLDEALEASLLLYVVDASDPTWAAQLEVTRTVLREIGADVVPGKLLFNKVDRLDAAVQEALRAEHPEAIFLSAHRPDDVAMLRREVIAFFEASMVEADLVIPYARQARIGEVYEHTTVVSQAYDETGSRLRVRGLPGAIARLTRSFQE</sequence>
<feature type="region of interest" description="Disordered" evidence="8">
    <location>
        <begin position="71"/>
        <end position="154"/>
    </location>
</feature>
<dbReference type="GO" id="GO:0046872">
    <property type="term" value="F:metal ion binding"/>
    <property type="evidence" value="ECO:0007669"/>
    <property type="project" value="UniProtKB-KW"/>
</dbReference>
<evidence type="ECO:0000256" key="6">
    <source>
        <dbReference type="PIRSR" id="PIRSR006809-1"/>
    </source>
</evidence>
<evidence type="ECO:0000313" key="11">
    <source>
        <dbReference type="Proteomes" id="UP000537825"/>
    </source>
</evidence>
<dbReference type="CDD" id="cd01878">
    <property type="entry name" value="HflX"/>
    <property type="match status" value="1"/>
</dbReference>
<evidence type="ECO:0000313" key="10">
    <source>
        <dbReference type="EMBL" id="NBC45806.1"/>
    </source>
</evidence>
<dbReference type="InterPro" id="IPR027417">
    <property type="entry name" value="P-loop_NTPase"/>
</dbReference>
<feature type="binding site" evidence="7">
    <location>
        <position position="283"/>
    </location>
    <ligand>
        <name>Mg(2+)</name>
        <dbReference type="ChEBI" id="CHEBI:18420"/>
    </ligand>
</feature>
<feature type="binding site" evidence="6">
    <location>
        <begin position="389"/>
        <end position="392"/>
    </location>
    <ligand>
        <name>GTP</name>
        <dbReference type="ChEBI" id="CHEBI:37565"/>
    </ligand>
</feature>
<comment type="subunit">
    <text evidence="5">Monomer. Associates with the 50S ribosomal subunit.</text>
</comment>
<dbReference type="GO" id="GO:0005525">
    <property type="term" value="F:GTP binding"/>
    <property type="evidence" value="ECO:0007669"/>
    <property type="project" value="UniProtKB-UniRule"/>
</dbReference>
<feature type="region of interest" description="Disordered" evidence="8">
    <location>
        <begin position="215"/>
        <end position="235"/>
    </location>
</feature>
<name>A0A7X4YIA6_9BACT</name>
<evidence type="ECO:0000259" key="9">
    <source>
        <dbReference type="PROSITE" id="PS51705"/>
    </source>
</evidence>
<evidence type="ECO:0000256" key="5">
    <source>
        <dbReference type="HAMAP-Rule" id="MF_00900"/>
    </source>
</evidence>
<feature type="domain" description="Hflx-type G" evidence="9">
    <location>
        <begin position="270"/>
        <end position="435"/>
    </location>
</feature>
<keyword evidence="3 7" id="KW-0460">Magnesium</keyword>
<dbReference type="GO" id="GO:0043022">
    <property type="term" value="F:ribosome binding"/>
    <property type="evidence" value="ECO:0007669"/>
    <property type="project" value="TreeGrafter"/>
</dbReference>
<organism evidence="10 11">
    <name type="scientific">Corallococcus exiguus</name>
    <dbReference type="NCBI Taxonomy" id="83462"/>
    <lineage>
        <taxon>Bacteria</taxon>
        <taxon>Pseudomonadati</taxon>
        <taxon>Myxococcota</taxon>
        <taxon>Myxococcia</taxon>
        <taxon>Myxococcales</taxon>
        <taxon>Cystobacterineae</taxon>
        <taxon>Myxococcaceae</taxon>
        <taxon>Corallococcus</taxon>
    </lineage>
</organism>
<dbReference type="InterPro" id="IPR032305">
    <property type="entry name" value="GTP-bd_M"/>
</dbReference>
<evidence type="ECO:0000256" key="7">
    <source>
        <dbReference type="PIRSR" id="PIRSR006809-2"/>
    </source>
</evidence>
<evidence type="ECO:0000256" key="2">
    <source>
        <dbReference type="ARBA" id="ARBA00022741"/>
    </source>
</evidence>
<dbReference type="RefSeq" id="WP_139922101.1">
    <property type="nucleotide sequence ID" value="NZ_CBCSLE010000213.1"/>
</dbReference>
<dbReference type="NCBIfam" id="TIGR03156">
    <property type="entry name" value="GTP_HflX"/>
    <property type="match status" value="1"/>
</dbReference>
<dbReference type="Gene3D" id="6.10.250.2860">
    <property type="match status" value="1"/>
</dbReference>
<dbReference type="InterPro" id="IPR016496">
    <property type="entry name" value="GTPase_HflX"/>
</dbReference>
<evidence type="ECO:0000256" key="3">
    <source>
        <dbReference type="ARBA" id="ARBA00022842"/>
    </source>
</evidence>
<reference evidence="10 11" key="1">
    <citation type="submission" date="2020-01" db="EMBL/GenBank/DDBJ databases">
        <title>The draft genome sequence of Corallococcus exiguus DSM 14696.</title>
        <authorList>
            <person name="Zhang X."/>
            <person name="Zhu H."/>
        </authorList>
    </citation>
    <scope>NUCLEOTIDE SEQUENCE [LARGE SCALE GENOMIC DNA]</scope>
    <source>
        <strain evidence="10 11">DSM 14696</strain>
    </source>
</reference>
<dbReference type="EMBL" id="JAAAPK010000015">
    <property type="protein sequence ID" value="NBC45806.1"/>
    <property type="molecule type" value="Genomic_DNA"/>
</dbReference>
<keyword evidence="4 5" id="KW-0342">GTP-binding</keyword>
<comment type="caution">
    <text evidence="10">The sequence shown here is derived from an EMBL/GenBank/DDBJ whole genome shotgun (WGS) entry which is preliminary data.</text>
</comment>
<dbReference type="InterPro" id="IPR025121">
    <property type="entry name" value="GTPase_HflX_N"/>
</dbReference>
<feature type="binding site" evidence="7">
    <location>
        <position position="303"/>
    </location>
    <ligand>
        <name>Mg(2+)</name>
        <dbReference type="ChEBI" id="CHEBI:18420"/>
    </ligand>
</feature>
<dbReference type="InterPro" id="IPR042108">
    <property type="entry name" value="GTPase_HflX_N_sf"/>
</dbReference>
<feature type="binding site" evidence="6">
    <location>
        <begin position="301"/>
        <end position="305"/>
    </location>
    <ligand>
        <name>GTP</name>
        <dbReference type="ChEBI" id="CHEBI:37565"/>
    </ligand>
</feature>
<evidence type="ECO:0000256" key="1">
    <source>
        <dbReference type="ARBA" id="ARBA00022723"/>
    </source>
</evidence>
<protein>
    <recommendedName>
        <fullName evidence="5">GTPase HflX</fullName>
    </recommendedName>
    <alternativeName>
        <fullName evidence="5">GTP-binding protein HflX</fullName>
    </alternativeName>
</protein>
<dbReference type="Pfam" id="PF13167">
    <property type="entry name" value="GTP-bdg_N"/>
    <property type="match status" value="2"/>
</dbReference>
<dbReference type="PIRSF" id="PIRSF006809">
    <property type="entry name" value="GTP-binding_hflX_prd"/>
    <property type="match status" value="1"/>
</dbReference>
<dbReference type="HAMAP" id="MF_00900">
    <property type="entry name" value="GTPase_HflX"/>
    <property type="match status" value="1"/>
</dbReference>
<feature type="binding site" evidence="6">
    <location>
        <begin position="323"/>
        <end position="326"/>
    </location>
    <ligand>
        <name>GTP</name>
        <dbReference type="ChEBI" id="CHEBI:37565"/>
    </ligand>
</feature>
<keyword evidence="11" id="KW-1185">Reference proteome</keyword>
<dbReference type="Pfam" id="PF16360">
    <property type="entry name" value="GTP-bdg_M"/>
    <property type="match status" value="1"/>
</dbReference>
<dbReference type="AlphaFoldDB" id="A0A7X4YIA6"/>
<dbReference type="Gene3D" id="3.40.50.11060">
    <property type="entry name" value="GTPase HflX, N-terminal domain"/>
    <property type="match status" value="2"/>
</dbReference>
<dbReference type="GO" id="GO:0005737">
    <property type="term" value="C:cytoplasm"/>
    <property type="evidence" value="ECO:0007669"/>
    <property type="project" value="UniProtKB-SubCell"/>
</dbReference>
<feature type="binding site" evidence="6">
    <location>
        <begin position="413"/>
        <end position="415"/>
    </location>
    <ligand>
        <name>GTP</name>
        <dbReference type="ChEBI" id="CHEBI:37565"/>
    </ligand>
</feature>
<feature type="compositionally biased region" description="Acidic residues" evidence="8">
    <location>
        <begin position="123"/>
        <end position="142"/>
    </location>
</feature>
<comment type="similarity">
    <text evidence="5">Belongs to the TRAFAC class OBG-HflX-like GTPase superfamily. HflX GTPase family.</text>
</comment>
<comment type="subcellular location">
    <subcellularLocation>
        <location evidence="5">Cytoplasm</location>
    </subcellularLocation>
    <text evidence="5">May associate with membranes.</text>
</comment>
<evidence type="ECO:0000256" key="4">
    <source>
        <dbReference type="ARBA" id="ARBA00023134"/>
    </source>
</evidence>
<comment type="cofactor">
    <cofactor evidence="7">
        <name>Mg(2+)</name>
        <dbReference type="ChEBI" id="CHEBI:18420"/>
    </cofactor>
</comment>
<accession>A0A7X4YIA6</accession>
<dbReference type="Proteomes" id="UP000537825">
    <property type="component" value="Unassembled WGS sequence"/>
</dbReference>
<feature type="compositionally biased region" description="Acidic residues" evidence="8">
    <location>
        <begin position="97"/>
        <end position="106"/>
    </location>
</feature>
<dbReference type="PROSITE" id="PS51705">
    <property type="entry name" value="G_HFLX"/>
    <property type="match status" value="1"/>
</dbReference>
<dbReference type="InterPro" id="IPR030394">
    <property type="entry name" value="G_HFLX_dom"/>
</dbReference>